<dbReference type="AlphaFoldDB" id="A0A1U9RRD8"/>
<dbReference type="Gene3D" id="3.40.190.10">
    <property type="entry name" value="Periplasmic binding protein-like II"/>
    <property type="match status" value="2"/>
</dbReference>
<proteinExistence type="predicted"/>
<reference evidence="3 4" key="1">
    <citation type="submission" date="2017-02" db="EMBL/GenBank/DDBJ databases">
        <title>Complete Genome of Candidatus Carsonella ruddii strain BC, a Nutritional Endosymbiont of Bactericera cockerelli.</title>
        <authorList>
            <person name="Riley A.B."/>
            <person name="Kim D.H."/>
            <person name="Hansen A.K."/>
        </authorList>
    </citation>
    <scope>NUCLEOTIDE SEQUENCE [LARGE SCALE GENOMIC DNA]</scope>
    <source>
        <strain evidence="3 4">BC</strain>
    </source>
</reference>
<dbReference type="Proteomes" id="UP000189666">
    <property type="component" value="Chromosome"/>
</dbReference>
<feature type="transmembrane region" description="Helical" evidence="1">
    <location>
        <begin position="213"/>
        <end position="230"/>
    </location>
</feature>
<evidence type="ECO:0000259" key="2">
    <source>
        <dbReference type="Pfam" id="PF00800"/>
    </source>
</evidence>
<keyword evidence="1" id="KW-1133">Transmembrane helix</keyword>
<keyword evidence="3" id="KW-0436">Ligase</keyword>
<organism evidence="3 4">
    <name type="scientific">Carsonella ruddii</name>
    <dbReference type="NCBI Taxonomy" id="114186"/>
    <lineage>
        <taxon>Bacteria</taxon>
        <taxon>Pseudomonadati</taxon>
        <taxon>Pseudomonadota</taxon>
        <taxon>Gammaproteobacteria</taxon>
        <taxon>Oceanospirillales</taxon>
        <taxon>Halomonadaceae</taxon>
        <taxon>Zymobacter group</taxon>
        <taxon>Candidatus Carsonella</taxon>
    </lineage>
</organism>
<dbReference type="InterPro" id="IPR001086">
    <property type="entry name" value="Preph_deHydtase"/>
</dbReference>
<evidence type="ECO:0000313" key="4">
    <source>
        <dbReference type="Proteomes" id="UP000189666"/>
    </source>
</evidence>
<evidence type="ECO:0000313" key="3">
    <source>
        <dbReference type="EMBL" id="AQU89478.1"/>
    </source>
</evidence>
<keyword evidence="1" id="KW-0812">Transmembrane</keyword>
<keyword evidence="1" id="KW-0472">Membrane</keyword>
<dbReference type="Pfam" id="PF00800">
    <property type="entry name" value="PDT"/>
    <property type="match status" value="1"/>
</dbReference>
<name>A0A1U9RRD8_CARRU</name>
<evidence type="ECO:0000256" key="1">
    <source>
        <dbReference type="SAM" id="Phobius"/>
    </source>
</evidence>
<dbReference type="RefSeq" id="WP_211118581.1">
    <property type="nucleotide sequence ID" value="NZ_CP019943.1"/>
</dbReference>
<feature type="domain" description="Prephenate dehydratase" evidence="2">
    <location>
        <begin position="26"/>
        <end position="180"/>
    </location>
</feature>
<dbReference type="GO" id="GO:0004664">
    <property type="term" value="F:prephenate dehydratase activity"/>
    <property type="evidence" value="ECO:0007669"/>
    <property type="project" value="InterPro"/>
</dbReference>
<gene>
    <name evidence="3" type="ORF">BW244_0060</name>
</gene>
<dbReference type="EC" id="6.1.1.9" evidence="3"/>
<protein>
    <submittedName>
        <fullName evidence="3">Valyl-tRNA synthetase</fullName>
        <ecNumber evidence="3">6.1.1.9</ecNumber>
    </submittedName>
</protein>
<dbReference type="GO" id="GO:0009094">
    <property type="term" value="P:L-phenylalanine biosynthetic process"/>
    <property type="evidence" value="ECO:0007669"/>
    <property type="project" value="UniProtKB-UniPathway"/>
</dbReference>
<sequence>MFKKKIKTKIIFYLIKSLKNFKKKKISILGPVGNYSYNILLKKINKKFILYPLINIKSLKNKNNKIIPYENNNGGIVRDCLELLFKKKIFINSIIIINIKHNFFLYKKKKIFFLHKQSYKQINKKILFFFKKIKTVFINSNSNINKGINICNYNTKKVFPINVKNINLKDNFINKTKFIINKNSSFKKKILSFFINNYFFFQKKITIYKKKKLFYFEIFINSFKNLLFIMKNIKNKIKILFTGFYNIL</sequence>
<dbReference type="EMBL" id="CP019943">
    <property type="protein sequence ID" value="AQU89478.1"/>
    <property type="molecule type" value="Genomic_DNA"/>
</dbReference>
<accession>A0A1U9RRD8</accession>
<dbReference type="GO" id="GO:0004832">
    <property type="term" value="F:valine-tRNA ligase activity"/>
    <property type="evidence" value="ECO:0007669"/>
    <property type="project" value="UniProtKB-EC"/>
</dbReference>
<dbReference type="SUPFAM" id="SSF53850">
    <property type="entry name" value="Periplasmic binding protein-like II"/>
    <property type="match status" value="1"/>
</dbReference>
<dbReference type="UniPathway" id="UPA00121">
    <property type="reaction ID" value="UER00345"/>
</dbReference>
<keyword evidence="3" id="KW-0030">Aminoacyl-tRNA synthetase</keyword>